<evidence type="ECO:0000313" key="1">
    <source>
        <dbReference type="EMBL" id="OMF17272.1"/>
    </source>
</evidence>
<comment type="caution">
    <text evidence="1">The sequence shown here is derived from an EMBL/GenBank/DDBJ whole genome shotgun (WGS) entry which is preliminary data.</text>
</comment>
<dbReference type="Pfam" id="PF08863">
    <property type="entry name" value="YolD"/>
    <property type="match status" value="1"/>
</dbReference>
<dbReference type="InterPro" id="IPR014962">
    <property type="entry name" value="YolD"/>
</dbReference>
<evidence type="ECO:0008006" key="3">
    <source>
        <dbReference type="Google" id="ProtNLM"/>
    </source>
</evidence>
<organism evidence="1 2">
    <name type="scientific">Paenibacillus amylolyticus</name>
    <dbReference type="NCBI Taxonomy" id="1451"/>
    <lineage>
        <taxon>Bacteria</taxon>
        <taxon>Bacillati</taxon>
        <taxon>Bacillota</taxon>
        <taxon>Bacilli</taxon>
        <taxon>Bacillales</taxon>
        <taxon>Paenibacillaceae</taxon>
        <taxon>Paenibacillus</taxon>
    </lineage>
</organism>
<dbReference type="AlphaFoldDB" id="A0A1R1C568"/>
<dbReference type="OrthoDB" id="2376882at2"/>
<accession>A0A1R1C568</accession>
<reference evidence="1 2" key="1">
    <citation type="submission" date="2016-11" db="EMBL/GenBank/DDBJ databases">
        <title>Paenibacillus species isolates.</title>
        <authorList>
            <person name="Beno S.M."/>
        </authorList>
    </citation>
    <scope>NUCLEOTIDE SEQUENCE [LARGE SCALE GENOMIC DNA]</scope>
    <source>
        <strain evidence="1 2">FSL H8-0246</strain>
    </source>
</reference>
<gene>
    <name evidence="1" type="ORF">BK131_04725</name>
</gene>
<protein>
    <recommendedName>
        <fullName evidence="3">YolD-like family protein</fullName>
    </recommendedName>
</protein>
<dbReference type="EMBL" id="MRTJ01000001">
    <property type="protein sequence ID" value="OMF17272.1"/>
    <property type="molecule type" value="Genomic_DNA"/>
</dbReference>
<name>A0A1R1C568_PAEAM</name>
<dbReference type="RefSeq" id="WP_076330636.1">
    <property type="nucleotide sequence ID" value="NZ_MRTJ01000001.1"/>
</dbReference>
<evidence type="ECO:0000313" key="2">
    <source>
        <dbReference type="Proteomes" id="UP000187134"/>
    </source>
</evidence>
<sequence>MRSRLAENGLYESSRMILPEHKEAWLAQVEEQKMRVKPELDDQEIQRISEVLVESYSNNSTVDLVIFNPFNDETVSGVVVGLNTSRREVKLMLDEDYRWIKLIEIISASV</sequence>
<dbReference type="Proteomes" id="UP000187134">
    <property type="component" value="Unassembled WGS sequence"/>
</dbReference>
<proteinExistence type="predicted"/>